<dbReference type="GO" id="GO:0005829">
    <property type="term" value="C:cytosol"/>
    <property type="evidence" value="ECO:0007669"/>
    <property type="project" value="TreeGrafter"/>
</dbReference>
<dbReference type="PROSITE" id="PS00653">
    <property type="entry name" value="GLYCOSYL_HYDROL_F1_2"/>
    <property type="match status" value="1"/>
</dbReference>
<dbReference type="GO" id="GO:0008422">
    <property type="term" value="F:beta-glucosidase activity"/>
    <property type="evidence" value="ECO:0007669"/>
    <property type="project" value="TreeGrafter"/>
</dbReference>
<dbReference type="PRINTS" id="PR00131">
    <property type="entry name" value="GLHYDRLASE1"/>
</dbReference>
<dbReference type="InterPro" id="IPR033132">
    <property type="entry name" value="GH_1_N_CS"/>
</dbReference>
<dbReference type="OrthoDB" id="1637462at2"/>
<dbReference type="PANTHER" id="PTHR10353">
    <property type="entry name" value="GLYCOSYL HYDROLASE"/>
    <property type="match status" value="1"/>
</dbReference>
<organism evidence="7 8">
    <name type="scientific">Dolosicoccus paucivorans</name>
    <dbReference type="NCBI Taxonomy" id="84521"/>
    <lineage>
        <taxon>Bacteria</taxon>
        <taxon>Bacillati</taxon>
        <taxon>Bacillota</taxon>
        <taxon>Bacilli</taxon>
        <taxon>Lactobacillales</taxon>
        <taxon>Aerococcaceae</taxon>
        <taxon>Dolosicoccus</taxon>
    </lineage>
</organism>
<evidence type="ECO:0000313" key="8">
    <source>
        <dbReference type="Proteomes" id="UP000235682"/>
    </source>
</evidence>
<dbReference type="PROSITE" id="PS00572">
    <property type="entry name" value="GLYCOSYL_HYDROL_F1_1"/>
    <property type="match status" value="1"/>
</dbReference>
<evidence type="ECO:0000256" key="6">
    <source>
        <dbReference type="RuleBase" id="RU004468"/>
    </source>
</evidence>
<reference evidence="7 8" key="1">
    <citation type="submission" date="2017-09" db="EMBL/GenBank/DDBJ databases">
        <title>Bacterial strain isolated from the female urinary microbiota.</title>
        <authorList>
            <person name="Thomas-White K."/>
            <person name="Kumar N."/>
            <person name="Forster S."/>
            <person name="Putonti C."/>
            <person name="Lawley T."/>
            <person name="Wolfe A.J."/>
        </authorList>
    </citation>
    <scope>NUCLEOTIDE SEQUENCE [LARGE SCALE GENOMIC DNA]</scope>
    <source>
        <strain evidence="7 8">UMB0852</strain>
    </source>
</reference>
<dbReference type="RefSeq" id="WP_102227352.1">
    <property type="nucleotide sequence ID" value="NZ_PNFY01000002.1"/>
</dbReference>
<feature type="active site" description="Nucleophile" evidence="4">
    <location>
        <position position="371"/>
    </location>
</feature>
<dbReference type="InterPro" id="IPR017853">
    <property type="entry name" value="GH"/>
</dbReference>
<dbReference type="STRING" id="84521.SAMN04487994_100715"/>
<dbReference type="InterPro" id="IPR018120">
    <property type="entry name" value="Glyco_hydro_1_AS"/>
</dbReference>
<keyword evidence="3 6" id="KW-0326">Glycosidase</keyword>
<gene>
    <name evidence="7" type="ORF">CJ205_01485</name>
</gene>
<evidence type="ECO:0000256" key="4">
    <source>
        <dbReference type="PROSITE-ProRule" id="PRU10055"/>
    </source>
</evidence>
<dbReference type="Proteomes" id="UP000235682">
    <property type="component" value="Unassembled WGS sequence"/>
</dbReference>
<dbReference type="PANTHER" id="PTHR10353:SF296">
    <property type="entry name" value="6-PHOSPHO-BETA-GLUCOSIDASE"/>
    <property type="match status" value="1"/>
</dbReference>
<evidence type="ECO:0000313" key="7">
    <source>
        <dbReference type="EMBL" id="PMC59004.1"/>
    </source>
</evidence>
<keyword evidence="8" id="KW-1185">Reference proteome</keyword>
<dbReference type="EMBL" id="PNHE01000003">
    <property type="protein sequence ID" value="PMC59004.1"/>
    <property type="molecule type" value="Genomic_DNA"/>
</dbReference>
<evidence type="ECO:0000256" key="5">
    <source>
        <dbReference type="RuleBase" id="RU003690"/>
    </source>
</evidence>
<comment type="caution">
    <text evidence="7">The sequence shown here is derived from an EMBL/GenBank/DDBJ whole genome shotgun (WGS) entry which is preliminary data.</text>
</comment>
<dbReference type="SUPFAM" id="SSF51445">
    <property type="entry name" value="(Trans)glycosidases"/>
    <property type="match status" value="1"/>
</dbReference>
<evidence type="ECO:0000256" key="2">
    <source>
        <dbReference type="ARBA" id="ARBA00022801"/>
    </source>
</evidence>
<name>A0A2N6SPK8_9LACT</name>
<evidence type="ECO:0000256" key="3">
    <source>
        <dbReference type="ARBA" id="ARBA00023295"/>
    </source>
</evidence>
<proteinExistence type="inferred from homology"/>
<keyword evidence="2 6" id="KW-0378">Hydrolase</keyword>
<dbReference type="NCBIfam" id="NF007356">
    <property type="entry name" value="PRK09852.1"/>
    <property type="match status" value="1"/>
</dbReference>
<sequence length="474" mass="54759">MLKQDFLWGVASAANQIEGAYLEDGKGVSSVDLIPHGKFRPEIMEGIRHYSDVPEGLFYPSHEAVDFYHHFKDDVKLFAEMGIKAYRFSIAWSRIYSTGLEEEPNEKGLAFYEALIDELLSYNIEPVVTINHFDVPKALIDQYGSWKSREVVYLFEKYAETLFRRFKGKVKYWISFNEINMLLHLPFMGAGIYFKENENKDDVLFTAAHHELLASALATKKLREIDPEAQIGCMIAAGDYYPYSCDPKDIRQAQIDNQTNFLFTDVQALGHYPRWALKKFERENIRVEMKPGDLELLEEYTVDFISFSYYSTRVSKYDLDGVEVTQGNVFVGVVNPYLEETEWGWAIDPLGFRTTMNTLWERYHKPLFVVENGLGAVDTLEEDDTISDPYRIDYLSKHIKVLVDTVNEDDIPVIGYTTWGCIDFVSASTGQMSKRYGFIYVDQDDQGNGTLERYKKDSFDWYKKVIESNGENLS</sequence>
<dbReference type="Gene3D" id="3.20.20.80">
    <property type="entry name" value="Glycosidases"/>
    <property type="match status" value="1"/>
</dbReference>
<dbReference type="GO" id="GO:0016052">
    <property type="term" value="P:carbohydrate catabolic process"/>
    <property type="evidence" value="ECO:0007669"/>
    <property type="project" value="TreeGrafter"/>
</dbReference>
<dbReference type="InterPro" id="IPR001360">
    <property type="entry name" value="Glyco_hydro_1"/>
</dbReference>
<dbReference type="AlphaFoldDB" id="A0A2N6SPK8"/>
<comment type="similarity">
    <text evidence="1 5">Belongs to the glycosyl hydrolase 1 family.</text>
</comment>
<dbReference type="FunFam" id="3.20.20.80:FF:000004">
    <property type="entry name" value="Beta-glucosidase 6-phospho-beta-glucosidase"/>
    <property type="match status" value="1"/>
</dbReference>
<evidence type="ECO:0000256" key="1">
    <source>
        <dbReference type="ARBA" id="ARBA00010838"/>
    </source>
</evidence>
<accession>A0A2N6SPK8</accession>
<dbReference type="Pfam" id="PF00232">
    <property type="entry name" value="Glyco_hydro_1"/>
    <property type="match status" value="1"/>
</dbReference>
<protein>
    <submittedName>
        <fullName evidence="7">6-phospho-beta-glucosidase</fullName>
    </submittedName>
</protein>
<dbReference type="NCBIfam" id="NF007158">
    <property type="entry name" value="PRK09593.1"/>
    <property type="match status" value="1"/>
</dbReference>